<sequence length="154" mass="16829">MNHTTGARQAPLGTAERTSEPGYRTGFAVGEHSARHMRRILRMYLAGWGLLDLADAAELAFTELIANVVRHVPGRHCRMRILLCEGEVLRVEVADDCPALPRPSRTVKALAESGRGLLLVDAVTDDWGVEPLPGGGKTVWFECRTLRTGDGADR</sequence>
<dbReference type="Proteomes" id="UP000540423">
    <property type="component" value="Unassembled WGS sequence"/>
</dbReference>
<evidence type="ECO:0000313" key="5">
    <source>
        <dbReference type="Proteomes" id="UP000540423"/>
    </source>
</evidence>
<keyword evidence="1" id="KW-0808">Transferase</keyword>
<protein>
    <submittedName>
        <fullName evidence="4">Anti-sigma regulatory factor (Ser/Thr protein kinase)</fullName>
    </submittedName>
</protein>
<dbReference type="InterPro" id="IPR036890">
    <property type="entry name" value="HATPase_C_sf"/>
</dbReference>
<dbReference type="SUPFAM" id="SSF55874">
    <property type="entry name" value="ATPase domain of HSP90 chaperone/DNA topoisomerase II/histidine kinase"/>
    <property type="match status" value="1"/>
</dbReference>
<accession>A0A7X0HAC1</accession>
<dbReference type="RefSeq" id="WP_185026178.1">
    <property type="nucleotide sequence ID" value="NZ_BNBN01000001.1"/>
</dbReference>
<gene>
    <name evidence="4" type="ORF">HNQ79_000435</name>
</gene>
<dbReference type="PANTHER" id="PTHR35526:SF3">
    <property type="entry name" value="ANTI-SIGMA-F FACTOR RSBW"/>
    <property type="match status" value="1"/>
</dbReference>
<comment type="caution">
    <text evidence="4">The sequence shown here is derived from an EMBL/GenBank/DDBJ whole genome shotgun (WGS) entry which is preliminary data.</text>
</comment>
<organism evidence="4 5">
    <name type="scientific">Streptomyces candidus</name>
    <dbReference type="NCBI Taxonomy" id="67283"/>
    <lineage>
        <taxon>Bacteria</taxon>
        <taxon>Bacillati</taxon>
        <taxon>Actinomycetota</taxon>
        <taxon>Actinomycetes</taxon>
        <taxon>Kitasatosporales</taxon>
        <taxon>Streptomycetaceae</taxon>
        <taxon>Streptomyces</taxon>
    </lineage>
</organism>
<evidence type="ECO:0000256" key="1">
    <source>
        <dbReference type="ARBA" id="ARBA00022527"/>
    </source>
</evidence>
<dbReference type="PANTHER" id="PTHR35526">
    <property type="entry name" value="ANTI-SIGMA-F FACTOR RSBW-RELATED"/>
    <property type="match status" value="1"/>
</dbReference>
<dbReference type="AlphaFoldDB" id="A0A7X0HAC1"/>
<keyword evidence="1" id="KW-0418">Kinase</keyword>
<dbReference type="InterPro" id="IPR050267">
    <property type="entry name" value="Anti-sigma-factor_SerPK"/>
</dbReference>
<reference evidence="4 5" key="1">
    <citation type="submission" date="2020-08" db="EMBL/GenBank/DDBJ databases">
        <title>Genomic Encyclopedia of Type Strains, Phase IV (KMG-IV): sequencing the most valuable type-strain genomes for metagenomic binning, comparative biology and taxonomic classification.</title>
        <authorList>
            <person name="Goeker M."/>
        </authorList>
    </citation>
    <scope>NUCLEOTIDE SEQUENCE [LARGE SCALE GENOMIC DNA]</scope>
    <source>
        <strain evidence="4 5">DSM 40141</strain>
    </source>
</reference>
<keyword evidence="5" id="KW-1185">Reference proteome</keyword>
<feature type="domain" description="Histidine kinase/HSP90-like ATPase" evidence="3">
    <location>
        <begin position="34"/>
        <end position="140"/>
    </location>
</feature>
<evidence type="ECO:0000256" key="2">
    <source>
        <dbReference type="SAM" id="MobiDB-lite"/>
    </source>
</evidence>
<dbReference type="Gene3D" id="3.30.565.10">
    <property type="entry name" value="Histidine kinase-like ATPase, C-terminal domain"/>
    <property type="match status" value="1"/>
</dbReference>
<evidence type="ECO:0000259" key="3">
    <source>
        <dbReference type="Pfam" id="PF13581"/>
    </source>
</evidence>
<dbReference type="EMBL" id="JACHEM010000001">
    <property type="protein sequence ID" value="MBB6433997.1"/>
    <property type="molecule type" value="Genomic_DNA"/>
</dbReference>
<dbReference type="CDD" id="cd16936">
    <property type="entry name" value="HATPase_RsbW-like"/>
    <property type="match status" value="1"/>
</dbReference>
<keyword evidence="1" id="KW-0723">Serine/threonine-protein kinase</keyword>
<name>A0A7X0HAC1_9ACTN</name>
<dbReference type="GO" id="GO:0004674">
    <property type="term" value="F:protein serine/threonine kinase activity"/>
    <property type="evidence" value="ECO:0007669"/>
    <property type="project" value="UniProtKB-KW"/>
</dbReference>
<dbReference type="InterPro" id="IPR003594">
    <property type="entry name" value="HATPase_dom"/>
</dbReference>
<proteinExistence type="predicted"/>
<dbReference type="Pfam" id="PF13581">
    <property type="entry name" value="HATPase_c_2"/>
    <property type="match status" value="1"/>
</dbReference>
<evidence type="ECO:0000313" key="4">
    <source>
        <dbReference type="EMBL" id="MBB6433997.1"/>
    </source>
</evidence>
<feature type="region of interest" description="Disordered" evidence="2">
    <location>
        <begin position="1"/>
        <end position="26"/>
    </location>
</feature>